<sequence length="91" mass="9669">MSTTTAAASNGPEQPSDVSAQTAKNVLSSAEHTHVANANETEAGNAKAALRERVRQSLIKPRRLFSDLVQNIPIEVNGHLPSAHIESRGSK</sequence>
<dbReference type="EMBL" id="BDGG01000011">
    <property type="protein sequence ID" value="GAV04604.1"/>
    <property type="molecule type" value="Genomic_DNA"/>
</dbReference>
<keyword evidence="3" id="KW-1185">Reference proteome</keyword>
<evidence type="ECO:0000313" key="3">
    <source>
        <dbReference type="Proteomes" id="UP000186922"/>
    </source>
</evidence>
<accession>A0A1D1VZZ0</accession>
<evidence type="ECO:0000256" key="1">
    <source>
        <dbReference type="SAM" id="MobiDB-lite"/>
    </source>
</evidence>
<dbReference type="Proteomes" id="UP000186922">
    <property type="component" value="Unassembled WGS sequence"/>
</dbReference>
<dbReference type="AlphaFoldDB" id="A0A1D1VZZ0"/>
<reference evidence="2 3" key="1">
    <citation type="journal article" date="2016" name="Nat. Commun.">
        <title>Extremotolerant tardigrade genome and improved radiotolerance of human cultured cells by tardigrade-unique protein.</title>
        <authorList>
            <person name="Hashimoto T."/>
            <person name="Horikawa D.D."/>
            <person name="Saito Y."/>
            <person name="Kuwahara H."/>
            <person name="Kozuka-Hata H."/>
            <person name="Shin-I T."/>
            <person name="Minakuchi Y."/>
            <person name="Ohishi K."/>
            <person name="Motoyama A."/>
            <person name="Aizu T."/>
            <person name="Enomoto A."/>
            <person name="Kondo K."/>
            <person name="Tanaka S."/>
            <person name="Hara Y."/>
            <person name="Koshikawa S."/>
            <person name="Sagara H."/>
            <person name="Miura T."/>
            <person name="Yokobori S."/>
            <person name="Miyagawa K."/>
            <person name="Suzuki Y."/>
            <person name="Kubo T."/>
            <person name="Oyama M."/>
            <person name="Kohara Y."/>
            <person name="Fujiyama A."/>
            <person name="Arakawa K."/>
            <person name="Katayama T."/>
            <person name="Toyoda A."/>
            <person name="Kunieda T."/>
        </authorList>
    </citation>
    <scope>NUCLEOTIDE SEQUENCE [LARGE SCALE GENOMIC DNA]</scope>
    <source>
        <strain evidence="2 3">YOKOZUNA-1</strain>
    </source>
</reference>
<gene>
    <name evidence="2" type="primary">RvY_14866-1</name>
    <name evidence="2" type="synonym">RvY_14866.1</name>
    <name evidence="2" type="ORF">RvY_14866</name>
</gene>
<organism evidence="2 3">
    <name type="scientific">Ramazzottius varieornatus</name>
    <name type="common">Water bear</name>
    <name type="synonym">Tardigrade</name>
    <dbReference type="NCBI Taxonomy" id="947166"/>
    <lineage>
        <taxon>Eukaryota</taxon>
        <taxon>Metazoa</taxon>
        <taxon>Ecdysozoa</taxon>
        <taxon>Tardigrada</taxon>
        <taxon>Eutardigrada</taxon>
        <taxon>Parachela</taxon>
        <taxon>Hypsibioidea</taxon>
        <taxon>Ramazzottiidae</taxon>
        <taxon>Ramazzottius</taxon>
    </lineage>
</organism>
<protein>
    <submittedName>
        <fullName evidence="2">Uncharacterized protein</fullName>
    </submittedName>
</protein>
<evidence type="ECO:0000313" key="2">
    <source>
        <dbReference type="EMBL" id="GAV04604.1"/>
    </source>
</evidence>
<feature type="region of interest" description="Disordered" evidence="1">
    <location>
        <begin position="1"/>
        <end position="47"/>
    </location>
</feature>
<proteinExistence type="predicted"/>
<name>A0A1D1VZZ0_RAMVA</name>
<feature type="compositionally biased region" description="Polar residues" evidence="1">
    <location>
        <begin position="1"/>
        <end position="42"/>
    </location>
</feature>
<comment type="caution">
    <text evidence="2">The sequence shown here is derived from an EMBL/GenBank/DDBJ whole genome shotgun (WGS) entry which is preliminary data.</text>
</comment>